<evidence type="ECO:0000256" key="3">
    <source>
        <dbReference type="ARBA" id="ARBA00022448"/>
    </source>
</evidence>
<protein>
    <submittedName>
        <fullName evidence="10">Cation diffusion facilitator family transporter</fullName>
    </submittedName>
</protein>
<sequence>MNYSVSYCFERGITLIRFIIRRSIPRYENTTDKQVRESYGVLAGVLGIVCNLILFTLKLIIGLLMNSIAVISDAFNNLSDCGSSIISIIAAKMSNQPPDLEHPFGHGRIEYISSLIVSFIIIMVGFELLKSSFSKILHPEVVIFSSFSLIILVLSVVLKLWMVSYNRYIGRVINSSIINATATDSLNDAIATSAVILSTLIGHYLHIAIDGYVGLLISFFILYTGYTIAKDTVNILLGASPNTELANQISGMVNKGMHIIGTHDLKVHDYGPGRTIASIHAEILDTVNIVESHAIIDDLEKRISEELNINIVIHIDPLTTDELKIHSMKHLVKDSVKEVNEVFVAHHIRMTKSYRSMNVIFELTVPSTQLPESANIREQITKRLKDKDPQLNVIINSITAQS</sequence>
<evidence type="ECO:0000256" key="4">
    <source>
        <dbReference type="ARBA" id="ARBA00022692"/>
    </source>
</evidence>
<keyword evidence="11" id="KW-1185">Reference proteome</keyword>
<feature type="transmembrane region" description="Helical" evidence="7">
    <location>
        <begin position="39"/>
        <end position="61"/>
    </location>
</feature>
<dbReference type="GO" id="GO:0008324">
    <property type="term" value="F:monoatomic cation transmembrane transporter activity"/>
    <property type="evidence" value="ECO:0007669"/>
    <property type="project" value="InterPro"/>
</dbReference>
<dbReference type="Gene3D" id="1.20.1510.10">
    <property type="entry name" value="Cation efflux protein transmembrane domain"/>
    <property type="match status" value="1"/>
</dbReference>
<dbReference type="NCBIfam" id="TIGR01297">
    <property type="entry name" value="CDF"/>
    <property type="match status" value="1"/>
</dbReference>
<dbReference type="STRING" id="871963.Desdi_1573"/>
<evidence type="ECO:0000313" key="10">
    <source>
        <dbReference type="EMBL" id="AGA69066.1"/>
    </source>
</evidence>
<comment type="subcellular location">
    <subcellularLocation>
        <location evidence="1">Membrane</location>
        <topology evidence="1">Multi-pass membrane protein</topology>
    </subcellularLocation>
</comment>
<keyword evidence="6 7" id="KW-0472">Membrane</keyword>
<evidence type="ECO:0000259" key="8">
    <source>
        <dbReference type="Pfam" id="PF01545"/>
    </source>
</evidence>
<dbReference type="EMBL" id="CP003344">
    <property type="protein sequence ID" value="AGA69066.1"/>
    <property type="molecule type" value="Genomic_DNA"/>
</dbReference>
<gene>
    <name evidence="10" type="ordered locus">Desdi_1573</name>
</gene>
<dbReference type="SUPFAM" id="SSF161111">
    <property type="entry name" value="Cation efflux protein transmembrane domain-like"/>
    <property type="match status" value="1"/>
</dbReference>
<dbReference type="InterPro" id="IPR050291">
    <property type="entry name" value="CDF_Transporter"/>
</dbReference>
<reference evidence="11" key="1">
    <citation type="submission" date="2012-02" db="EMBL/GenBank/DDBJ databases">
        <title>Complete sequence of Desulfitobacterium dichloroeliminans LMG P-21439.</title>
        <authorList>
            <person name="Lucas S."/>
            <person name="Han J."/>
            <person name="Lapidus A."/>
            <person name="Cheng J.-F."/>
            <person name="Goodwin L."/>
            <person name="Pitluck S."/>
            <person name="Peters L."/>
            <person name="Ovchinnikova G."/>
            <person name="Teshima H."/>
            <person name="Detter J.C."/>
            <person name="Han C."/>
            <person name="Tapia R."/>
            <person name="Land M."/>
            <person name="Hauser L."/>
            <person name="Kyrpides N."/>
            <person name="Ivanova N."/>
            <person name="Pagani I."/>
            <person name="Kruse T."/>
            <person name="de Vos W.M."/>
            <person name="Boon N."/>
            <person name="Smidt H."/>
            <person name="Woyke T."/>
        </authorList>
    </citation>
    <scope>NUCLEOTIDE SEQUENCE [LARGE SCALE GENOMIC DNA]</scope>
    <source>
        <strain evidence="11">LMG P-21439 / DCA1</strain>
    </source>
</reference>
<feature type="domain" description="Cation efflux protein transmembrane" evidence="8">
    <location>
        <begin position="46"/>
        <end position="237"/>
    </location>
</feature>
<evidence type="ECO:0000256" key="1">
    <source>
        <dbReference type="ARBA" id="ARBA00004141"/>
    </source>
</evidence>
<keyword evidence="5 7" id="KW-1133">Transmembrane helix</keyword>
<dbReference type="KEGG" id="ddl:Desdi_1573"/>
<feature type="domain" description="Cation efflux protein cytoplasmic" evidence="9">
    <location>
        <begin position="243"/>
        <end position="317"/>
    </location>
</feature>
<dbReference type="eggNOG" id="COG0053">
    <property type="taxonomic scope" value="Bacteria"/>
</dbReference>
<dbReference type="Gene3D" id="3.30.70.1350">
    <property type="entry name" value="Cation efflux protein, cytoplasmic domain"/>
    <property type="match status" value="1"/>
</dbReference>
<feature type="transmembrane region" description="Helical" evidence="7">
    <location>
        <begin position="111"/>
        <end position="129"/>
    </location>
</feature>
<evidence type="ECO:0000256" key="6">
    <source>
        <dbReference type="ARBA" id="ARBA00023136"/>
    </source>
</evidence>
<comment type="similarity">
    <text evidence="2">Belongs to the cation diffusion facilitator (CDF) transporter (TC 2.A.4) family.</text>
</comment>
<dbReference type="Pfam" id="PF16916">
    <property type="entry name" value="ZT_dimer"/>
    <property type="match status" value="1"/>
</dbReference>
<keyword evidence="3" id="KW-0813">Transport</keyword>
<dbReference type="InterPro" id="IPR002524">
    <property type="entry name" value="Cation_efflux"/>
</dbReference>
<dbReference type="InterPro" id="IPR027469">
    <property type="entry name" value="Cation_efflux_TMD_sf"/>
</dbReference>
<feature type="transmembrane region" description="Helical" evidence="7">
    <location>
        <begin position="141"/>
        <end position="162"/>
    </location>
</feature>
<evidence type="ECO:0000256" key="5">
    <source>
        <dbReference type="ARBA" id="ARBA00022989"/>
    </source>
</evidence>
<organism evidence="10 11">
    <name type="scientific">Desulfitobacterium dichloroeliminans (strain LMG P-21439 / DCA1)</name>
    <dbReference type="NCBI Taxonomy" id="871963"/>
    <lineage>
        <taxon>Bacteria</taxon>
        <taxon>Bacillati</taxon>
        <taxon>Bacillota</taxon>
        <taxon>Clostridia</taxon>
        <taxon>Eubacteriales</taxon>
        <taxon>Desulfitobacteriaceae</taxon>
        <taxon>Desulfitobacterium</taxon>
    </lineage>
</organism>
<dbReference type="Proteomes" id="UP000010797">
    <property type="component" value="Chromosome"/>
</dbReference>
<feature type="transmembrane region" description="Helical" evidence="7">
    <location>
        <begin position="204"/>
        <end position="226"/>
    </location>
</feature>
<dbReference type="PANTHER" id="PTHR43840">
    <property type="entry name" value="MITOCHONDRIAL METAL TRANSPORTER 1-RELATED"/>
    <property type="match status" value="1"/>
</dbReference>
<accession>L0F8V7</accession>
<dbReference type="PANTHER" id="PTHR43840:SF50">
    <property type="entry name" value="MANGANESE EFFLUX SYSTEM PROTEIN MNES"/>
    <property type="match status" value="1"/>
</dbReference>
<dbReference type="InterPro" id="IPR058533">
    <property type="entry name" value="Cation_efflux_TM"/>
</dbReference>
<dbReference type="HOGENOM" id="CLU_013430_3_4_9"/>
<dbReference type="Pfam" id="PF01545">
    <property type="entry name" value="Cation_efflux"/>
    <property type="match status" value="1"/>
</dbReference>
<dbReference type="InterPro" id="IPR036837">
    <property type="entry name" value="Cation_efflux_CTD_sf"/>
</dbReference>
<dbReference type="SUPFAM" id="SSF160240">
    <property type="entry name" value="Cation efflux protein cytoplasmic domain-like"/>
    <property type="match status" value="1"/>
</dbReference>
<evidence type="ECO:0000259" key="9">
    <source>
        <dbReference type="Pfam" id="PF16916"/>
    </source>
</evidence>
<evidence type="ECO:0000313" key="11">
    <source>
        <dbReference type="Proteomes" id="UP000010797"/>
    </source>
</evidence>
<dbReference type="FunFam" id="1.20.1510.10:FF:000006">
    <property type="entry name" value="Divalent cation efflux transporter"/>
    <property type="match status" value="1"/>
</dbReference>
<dbReference type="AlphaFoldDB" id="L0F8V7"/>
<dbReference type="GO" id="GO:0016020">
    <property type="term" value="C:membrane"/>
    <property type="evidence" value="ECO:0007669"/>
    <property type="project" value="UniProtKB-SubCell"/>
</dbReference>
<proteinExistence type="inferred from homology"/>
<name>L0F8V7_DESDL</name>
<dbReference type="InterPro" id="IPR027470">
    <property type="entry name" value="Cation_efflux_CTD"/>
</dbReference>
<keyword evidence="4 7" id="KW-0812">Transmembrane</keyword>
<evidence type="ECO:0000256" key="2">
    <source>
        <dbReference type="ARBA" id="ARBA00008114"/>
    </source>
</evidence>
<evidence type="ECO:0000256" key="7">
    <source>
        <dbReference type="SAM" id="Phobius"/>
    </source>
</evidence>